<dbReference type="PANTHER" id="PTHR10578">
    <property type="entry name" value="S -2-HYDROXY-ACID OXIDASE-RELATED"/>
    <property type="match status" value="1"/>
</dbReference>
<comment type="cofactor">
    <cofactor evidence="1">
        <name>FMN</name>
        <dbReference type="ChEBI" id="CHEBI:58210"/>
    </cofactor>
</comment>
<gene>
    <name evidence="4" type="ORF">NP233_g11019</name>
</gene>
<dbReference type="PROSITE" id="PS51349">
    <property type="entry name" value="FMN_HYDROXY_ACID_DH_2"/>
    <property type="match status" value="1"/>
</dbReference>
<feature type="domain" description="FMN hydroxy acid dehydrogenase" evidence="3">
    <location>
        <begin position="1"/>
        <end position="132"/>
    </location>
</feature>
<dbReference type="GO" id="GO:0016491">
    <property type="term" value="F:oxidoreductase activity"/>
    <property type="evidence" value="ECO:0007669"/>
    <property type="project" value="UniProtKB-KW"/>
</dbReference>
<evidence type="ECO:0000313" key="4">
    <source>
        <dbReference type="EMBL" id="KAJ3560157.1"/>
    </source>
</evidence>
<comment type="caution">
    <text evidence="4">The sequence shown here is derived from an EMBL/GenBank/DDBJ whole genome shotgun (WGS) entry which is preliminary data.</text>
</comment>
<sequence length="193" mass="22847">MTSFYASLSHKEIMDAATSSQTLFFQLYKHFDDSIAEQRVREAEALGYKVIVLTVDSVVIGNRERDTRNTWELEDEERGGPIYWSESDIPRKEPESAGIAASLTVNRDMNKTWDKTIPWLKRITKLPIVLKGEKGLLYIRTTYERLDIRKESNALRTQFLRLMRESRVYFFRTTEVDNWSTPYRRWRFSTNFV</sequence>
<dbReference type="Proteomes" id="UP001213000">
    <property type="component" value="Unassembled WGS sequence"/>
</dbReference>
<protein>
    <recommendedName>
        <fullName evidence="3">FMN hydroxy acid dehydrogenase domain-containing protein</fullName>
    </recommendedName>
</protein>
<accession>A0AAD5VHF0</accession>
<dbReference type="AlphaFoldDB" id="A0AAD5VHF0"/>
<reference evidence="4" key="1">
    <citation type="submission" date="2022-07" db="EMBL/GenBank/DDBJ databases">
        <title>Genome Sequence of Leucocoprinus birnbaumii.</title>
        <authorList>
            <person name="Buettner E."/>
        </authorList>
    </citation>
    <scope>NUCLEOTIDE SEQUENCE</scope>
    <source>
        <strain evidence="4">VT141</strain>
    </source>
</reference>
<keyword evidence="5" id="KW-1185">Reference proteome</keyword>
<dbReference type="Pfam" id="PF01070">
    <property type="entry name" value="FMN_dh"/>
    <property type="match status" value="1"/>
</dbReference>
<proteinExistence type="predicted"/>
<evidence type="ECO:0000256" key="2">
    <source>
        <dbReference type="ARBA" id="ARBA00023002"/>
    </source>
</evidence>
<dbReference type="SUPFAM" id="SSF51395">
    <property type="entry name" value="FMN-linked oxidoreductases"/>
    <property type="match status" value="1"/>
</dbReference>
<dbReference type="InterPro" id="IPR037396">
    <property type="entry name" value="FMN_HAD"/>
</dbReference>
<dbReference type="EMBL" id="JANIEX010001227">
    <property type="protein sequence ID" value="KAJ3560157.1"/>
    <property type="molecule type" value="Genomic_DNA"/>
</dbReference>
<name>A0AAD5VHF0_9AGAR</name>
<keyword evidence="2" id="KW-0560">Oxidoreductase</keyword>
<evidence type="ECO:0000259" key="3">
    <source>
        <dbReference type="PROSITE" id="PS51349"/>
    </source>
</evidence>
<evidence type="ECO:0000256" key="1">
    <source>
        <dbReference type="ARBA" id="ARBA00001917"/>
    </source>
</evidence>
<evidence type="ECO:0000313" key="5">
    <source>
        <dbReference type="Proteomes" id="UP001213000"/>
    </source>
</evidence>
<organism evidence="4 5">
    <name type="scientific">Leucocoprinus birnbaumii</name>
    <dbReference type="NCBI Taxonomy" id="56174"/>
    <lineage>
        <taxon>Eukaryota</taxon>
        <taxon>Fungi</taxon>
        <taxon>Dikarya</taxon>
        <taxon>Basidiomycota</taxon>
        <taxon>Agaricomycotina</taxon>
        <taxon>Agaricomycetes</taxon>
        <taxon>Agaricomycetidae</taxon>
        <taxon>Agaricales</taxon>
        <taxon>Agaricineae</taxon>
        <taxon>Agaricaceae</taxon>
        <taxon>Leucocoprinus</taxon>
    </lineage>
</organism>
<dbReference type="Gene3D" id="3.20.20.70">
    <property type="entry name" value="Aldolase class I"/>
    <property type="match status" value="1"/>
</dbReference>
<dbReference type="InterPro" id="IPR013785">
    <property type="entry name" value="Aldolase_TIM"/>
</dbReference>
<dbReference type="PANTHER" id="PTHR10578:SF148">
    <property type="entry name" value="L-LACTATE DEHYDROGENASE (CYTOCHROME)"/>
    <property type="match status" value="1"/>
</dbReference>
<dbReference type="InterPro" id="IPR000262">
    <property type="entry name" value="FMN-dep_DH"/>
</dbReference>